<reference evidence="2" key="1">
    <citation type="submission" date="2020-05" db="EMBL/GenBank/DDBJ databases">
        <authorList>
            <person name="Chiriac C."/>
            <person name="Salcher M."/>
            <person name="Ghai R."/>
            <person name="Kavagutti S V."/>
        </authorList>
    </citation>
    <scope>NUCLEOTIDE SEQUENCE</scope>
</reference>
<dbReference type="InterPro" id="IPR001279">
    <property type="entry name" value="Metallo-B-lactamas"/>
</dbReference>
<dbReference type="SMART" id="SM00849">
    <property type="entry name" value="Lactamase_B"/>
    <property type="match status" value="1"/>
</dbReference>
<dbReference type="SUPFAM" id="SSF56281">
    <property type="entry name" value="Metallo-hydrolase/oxidoreductase"/>
    <property type="match status" value="1"/>
</dbReference>
<accession>A0A6J7J1Y5</accession>
<evidence type="ECO:0000313" key="2">
    <source>
        <dbReference type="EMBL" id="CAB4937255.1"/>
    </source>
</evidence>
<dbReference type="Gene3D" id="1.10.10.10">
    <property type="entry name" value="Winged helix-like DNA-binding domain superfamily/Winged helix DNA-binding domain"/>
    <property type="match status" value="1"/>
</dbReference>
<gene>
    <name evidence="2" type="ORF">UFOPK3773_00616</name>
</gene>
<feature type="domain" description="Metallo-beta-lactamase" evidence="1">
    <location>
        <begin position="63"/>
        <end position="276"/>
    </location>
</feature>
<sequence length="367" mass="40763">MRVICSSPIGRVNAPNRSAEALSRLAEEWPITSKSQHVDSTPAQIDSGLWALRLPLPLEGLRYVVCYVREVPKGIVLVDAGWNTPQSWESLESGLAQIGYAVRDVQAVVVTHAHPDHLGLAGPIRQESGARICLHERDALLVPTPTTQLKDFLTSYRRFLTECGAPLDEVMAVTEDMVEAVTYLDMPSPDRLMRDGEVLVDIDPSLRVIGTPGHSPGHVCLFDEKRRQVLTGDHVLPRVTPNVSRRPGQPPHPLAAYLASLRLLLGLEADWVLPAHEWPLRDLDGRVNAILEHHDARLIETANTVAADPGLTTWSVAHQLPWSRPFESLTSDMRRAAVGEALAHLEWLEMKMIVRRSSGTPWTWQMV</sequence>
<organism evidence="2">
    <name type="scientific">freshwater metagenome</name>
    <dbReference type="NCBI Taxonomy" id="449393"/>
    <lineage>
        <taxon>unclassified sequences</taxon>
        <taxon>metagenomes</taxon>
        <taxon>ecological metagenomes</taxon>
    </lineage>
</organism>
<name>A0A6J7J1Y5_9ZZZZ</name>
<evidence type="ECO:0000259" key="1">
    <source>
        <dbReference type="SMART" id="SM00849"/>
    </source>
</evidence>
<dbReference type="PANTHER" id="PTHR42951">
    <property type="entry name" value="METALLO-BETA-LACTAMASE DOMAIN-CONTAINING"/>
    <property type="match status" value="1"/>
</dbReference>
<dbReference type="Pfam" id="PF00753">
    <property type="entry name" value="Lactamase_B"/>
    <property type="match status" value="1"/>
</dbReference>
<proteinExistence type="predicted"/>
<dbReference type="InterPro" id="IPR036866">
    <property type="entry name" value="RibonucZ/Hydroxyglut_hydro"/>
</dbReference>
<protein>
    <submittedName>
        <fullName evidence="2">Unannotated protein</fullName>
    </submittedName>
</protein>
<dbReference type="InterPro" id="IPR050855">
    <property type="entry name" value="NDM-1-like"/>
</dbReference>
<dbReference type="InterPro" id="IPR036388">
    <property type="entry name" value="WH-like_DNA-bd_sf"/>
</dbReference>
<dbReference type="EMBL" id="CAFBNF010000046">
    <property type="protein sequence ID" value="CAB4937255.1"/>
    <property type="molecule type" value="Genomic_DNA"/>
</dbReference>
<dbReference type="PANTHER" id="PTHR42951:SF4">
    <property type="entry name" value="ACYL-COENZYME A THIOESTERASE MBLAC2"/>
    <property type="match status" value="1"/>
</dbReference>
<dbReference type="AlphaFoldDB" id="A0A6J7J1Y5"/>
<dbReference type="Gene3D" id="3.60.15.10">
    <property type="entry name" value="Ribonuclease Z/Hydroxyacylglutathione hydrolase-like"/>
    <property type="match status" value="1"/>
</dbReference>